<evidence type="ECO:0000313" key="2">
    <source>
        <dbReference type="Proteomes" id="UP000319143"/>
    </source>
</evidence>
<protein>
    <submittedName>
        <fullName evidence="1">Uncharacterized protein</fullName>
    </submittedName>
</protein>
<accession>A0A5C6D393</accession>
<dbReference type="EMBL" id="SJPV01000022">
    <property type="protein sequence ID" value="TWU30585.1"/>
    <property type="molecule type" value="Genomic_DNA"/>
</dbReference>
<dbReference type="Proteomes" id="UP000319143">
    <property type="component" value="Unassembled WGS sequence"/>
</dbReference>
<organism evidence="1 2">
    <name type="scientific">Novipirellula artificiosorum</name>
    <dbReference type="NCBI Taxonomy" id="2528016"/>
    <lineage>
        <taxon>Bacteria</taxon>
        <taxon>Pseudomonadati</taxon>
        <taxon>Planctomycetota</taxon>
        <taxon>Planctomycetia</taxon>
        <taxon>Pirellulales</taxon>
        <taxon>Pirellulaceae</taxon>
        <taxon>Novipirellula</taxon>
    </lineage>
</organism>
<gene>
    <name evidence="1" type="ORF">Poly41_66800</name>
</gene>
<keyword evidence="2" id="KW-1185">Reference proteome</keyword>
<name>A0A5C6D393_9BACT</name>
<dbReference type="AlphaFoldDB" id="A0A5C6D393"/>
<evidence type="ECO:0000313" key="1">
    <source>
        <dbReference type="EMBL" id="TWU30585.1"/>
    </source>
</evidence>
<sequence>MSIRLLREGEQVDELQIKTGNESQASPEGLTELLLDAGGGHRRNWQDSTLPTLLQWANPRTSYFQLLADVLDEADTSEQGRILQYVCARRDVSGGAIKPLVQWIVKNAPLKERQDTIELSRLPDAFSTPRIHQEFFVPAKIRLADRPNEFMETLSLAYLAASTCTVEDRTKCFELLRDLSIPK</sequence>
<comment type="caution">
    <text evidence="1">The sequence shown here is derived from an EMBL/GenBank/DDBJ whole genome shotgun (WGS) entry which is preliminary data.</text>
</comment>
<dbReference type="RefSeq" id="WP_146531348.1">
    <property type="nucleotide sequence ID" value="NZ_SJPV01000022.1"/>
</dbReference>
<reference evidence="1 2" key="1">
    <citation type="submission" date="2019-02" db="EMBL/GenBank/DDBJ databases">
        <title>Deep-cultivation of Planctomycetes and their phenomic and genomic characterization uncovers novel biology.</title>
        <authorList>
            <person name="Wiegand S."/>
            <person name="Jogler M."/>
            <person name="Boedeker C."/>
            <person name="Pinto D."/>
            <person name="Vollmers J."/>
            <person name="Rivas-Marin E."/>
            <person name="Kohn T."/>
            <person name="Peeters S.H."/>
            <person name="Heuer A."/>
            <person name="Rast P."/>
            <person name="Oberbeckmann S."/>
            <person name="Bunk B."/>
            <person name="Jeske O."/>
            <person name="Meyerdierks A."/>
            <person name="Storesund J.E."/>
            <person name="Kallscheuer N."/>
            <person name="Luecker S."/>
            <person name="Lage O.M."/>
            <person name="Pohl T."/>
            <person name="Merkel B.J."/>
            <person name="Hornburger P."/>
            <person name="Mueller R.-W."/>
            <person name="Bruemmer F."/>
            <person name="Labrenz M."/>
            <person name="Spormann A.M."/>
            <person name="Op Den Camp H."/>
            <person name="Overmann J."/>
            <person name="Amann R."/>
            <person name="Jetten M.S.M."/>
            <person name="Mascher T."/>
            <person name="Medema M.H."/>
            <person name="Devos D.P."/>
            <person name="Kaster A.-K."/>
            <person name="Ovreas L."/>
            <person name="Rohde M."/>
            <person name="Galperin M.Y."/>
            <person name="Jogler C."/>
        </authorList>
    </citation>
    <scope>NUCLEOTIDE SEQUENCE [LARGE SCALE GENOMIC DNA]</scope>
    <source>
        <strain evidence="1 2">Poly41</strain>
    </source>
</reference>
<proteinExistence type="predicted"/>